<keyword evidence="1" id="KW-0472">Membrane</keyword>
<feature type="transmembrane region" description="Helical" evidence="1">
    <location>
        <begin position="132"/>
        <end position="151"/>
    </location>
</feature>
<feature type="transmembrane region" description="Helical" evidence="1">
    <location>
        <begin position="53"/>
        <end position="73"/>
    </location>
</feature>
<name>A0A4Q7VI81_9BACT</name>
<keyword evidence="3" id="KW-0645">Protease</keyword>
<dbReference type="EMBL" id="SHKN01000001">
    <property type="protein sequence ID" value="RZT95767.1"/>
    <property type="molecule type" value="Genomic_DNA"/>
</dbReference>
<evidence type="ECO:0000259" key="2">
    <source>
        <dbReference type="Pfam" id="PF02517"/>
    </source>
</evidence>
<dbReference type="GO" id="GO:0004175">
    <property type="term" value="F:endopeptidase activity"/>
    <property type="evidence" value="ECO:0007669"/>
    <property type="project" value="UniProtKB-ARBA"/>
</dbReference>
<dbReference type="OrthoDB" id="978156at2"/>
<dbReference type="RefSeq" id="WP_130305700.1">
    <property type="nucleotide sequence ID" value="NZ_SHKN01000001.1"/>
</dbReference>
<keyword evidence="3" id="KW-0378">Hydrolase</keyword>
<keyword evidence="1" id="KW-0812">Transmembrane</keyword>
<accession>A0A4Q7VI81</accession>
<evidence type="ECO:0000313" key="4">
    <source>
        <dbReference type="Proteomes" id="UP000293562"/>
    </source>
</evidence>
<comment type="caution">
    <text evidence="3">The sequence shown here is derived from an EMBL/GenBank/DDBJ whole genome shotgun (WGS) entry which is preliminary data.</text>
</comment>
<feature type="transmembrane region" description="Helical" evidence="1">
    <location>
        <begin position="93"/>
        <end position="111"/>
    </location>
</feature>
<dbReference type="AlphaFoldDB" id="A0A4Q7VI81"/>
<keyword evidence="1" id="KW-1133">Transmembrane helix</keyword>
<keyword evidence="4" id="KW-1185">Reference proteome</keyword>
<feature type="transmembrane region" description="Helical" evidence="1">
    <location>
        <begin position="163"/>
        <end position="182"/>
    </location>
</feature>
<protein>
    <submittedName>
        <fullName evidence="3">CAAX prenyl protease-like protein</fullName>
    </submittedName>
</protein>
<dbReference type="GO" id="GO:0006508">
    <property type="term" value="P:proteolysis"/>
    <property type="evidence" value="ECO:0007669"/>
    <property type="project" value="UniProtKB-KW"/>
</dbReference>
<evidence type="ECO:0000256" key="1">
    <source>
        <dbReference type="SAM" id="Phobius"/>
    </source>
</evidence>
<feature type="transmembrane region" description="Helical" evidence="1">
    <location>
        <begin position="194"/>
        <end position="218"/>
    </location>
</feature>
<dbReference type="InterPro" id="IPR003675">
    <property type="entry name" value="Rce1/LyrA-like_dom"/>
</dbReference>
<organism evidence="3 4">
    <name type="scientific">Ancylomarina subtilis</name>
    <dbReference type="NCBI Taxonomy" id="1639035"/>
    <lineage>
        <taxon>Bacteria</taxon>
        <taxon>Pseudomonadati</taxon>
        <taxon>Bacteroidota</taxon>
        <taxon>Bacteroidia</taxon>
        <taxon>Marinilabiliales</taxon>
        <taxon>Marinifilaceae</taxon>
        <taxon>Ancylomarina</taxon>
    </lineage>
</organism>
<feature type="domain" description="CAAX prenyl protease 2/Lysostaphin resistance protein A-like" evidence="2">
    <location>
        <begin position="134"/>
        <end position="218"/>
    </location>
</feature>
<evidence type="ECO:0000313" key="3">
    <source>
        <dbReference type="EMBL" id="RZT95767.1"/>
    </source>
</evidence>
<gene>
    <name evidence="3" type="ORF">EV201_0392</name>
</gene>
<feature type="transmembrane region" description="Helical" evidence="1">
    <location>
        <begin position="12"/>
        <end position="32"/>
    </location>
</feature>
<dbReference type="Pfam" id="PF02517">
    <property type="entry name" value="Rce1-like"/>
    <property type="match status" value="1"/>
</dbReference>
<reference evidence="3 4" key="1">
    <citation type="submission" date="2019-02" db="EMBL/GenBank/DDBJ databases">
        <title>Genomic Encyclopedia of Type Strains, Phase IV (KMG-IV): sequencing the most valuable type-strain genomes for metagenomic binning, comparative biology and taxonomic classification.</title>
        <authorList>
            <person name="Goeker M."/>
        </authorList>
    </citation>
    <scope>NUCLEOTIDE SEQUENCE [LARGE SCALE GENOMIC DNA]</scope>
    <source>
        <strain evidence="3 4">DSM 28825</strain>
    </source>
</reference>
<dbReference type="GO" id="GO:0080120">
    <property type="term" value="P:CAAX-box protein maturation"/>
    <property type="evidence" value="ECO:0007669"/>
    <property type="project" value="UniProtKB-ARBA"/>
</dbReference>
<proteinExistence type="predicted"/>
<sequence>MLQTYFDEIEIIVVLLYVVLGISLNSYLLTFAKPFRFLLAKYSGETAARRSVYLQRIMGMFFYGIVPLAIVLMLLHGSLRDYGTVLSEPLTTLLWGILFAAIIIPLTLYNAKSPSNLAVYPQIRSKKWTLSTLLISGLTWAGYLLCYEFFFRGFLLFACLREFGTVPAVAINMLIYSIAHIPKGKLETIGAIPLGLVLCVLTISTESIWFAFLAHVIMALSNEWISLYHNKDTKLEIKF</sequence>
<dbReference type="Proteomes" id="UP000293562">
    <property type="component" value="Unassembled WGS sequence"/>
</dbReference>